<proteinExistence type="predicted"/>
<evidence type="ECO:0000313" key="3">
    <source>
        <dbReference type="Proteomes" id="UP000828390"/>
    </source>
</evidence>
<feature type="region of interest" description="Disordered" evidence="1">
    <location>
        <begin position="45"/>
        <end position="73"/>
    </location>
</feature>
<reference evidence="2" key="2">
    <citation type="submission" date="2020-11" db="EMBL/GenBank/DDBJ databases">
        <authorList>
            <person name="McCartney M.A."/>
            <person name="Auch B."/>
            <person name="Kono T."/>
            <person name="Mallez S."/>
            <person name="Becker A."/>
            <person name="Gohl D.M."/>
            <person name="Silverstein K.A.T."/>
            <person name="Koren S."/>
            <person name="Bechman K.B."/>
            <person name="Herman A."/>
            <person name="Abrahante J.E."/>
            <person name="Garbe J."/>
        </authorList>
    </citation>
    <scope>NUCLEOTIDE SEQUENCE</scope>
    <source>
        <strain evidence="2">Duluth1</strain>
        <tissue evidence="2">Whole animal</tissue>
    </source>
</reference>
<feature type="compositionally biased region" description="Low complexity" evidence="1">
    <location>
        <begin position="51"/>
        <end position="62"/>
    </location>
</feature>
<evidence type="ECO:0000313" key="2">
    <source>
        <dbReference type="EMBL" id="KAH3814097.1"/>
    </source>
</evidence>
<evidence type="ECO:0000256" key="1">
    <source>
        <dbReference type="SAM" id="MobiDB-lite"/>
    </source>
</evidence>
<dbReference type="EMBL" id="JAIWYP010000006">
    <property type="protein sequence ID" value="KAH3814097.1"/>
    <property type="molecule type" value="Genomic_DNA"/>
</dbReference>
<protein>
    <submittedName>
        <fullName evidence="2">Uncharacterized protein</fullName>
    </submittedName>
</protein>
<organism evidence="2 3">
    <name type="scientific">Dreissena polymorpha</name>
    <name type="common">Zebra mussel</name>
    <name type="synonym">Mytilus polymorpha</name>
    <dbReference type="NCBI Taxonomy" id="45954"/>
    <lineage>
        <taxon>Eukaryota</taxon>
        <taxon>Metazoa</taxon>
        <taxon>Spiralia</taxon>
        <taxon>Lophotrochozoa</taxon>
        <taxon>Mollusca</taxon>
        <taxon>Bivalvia</taxon>
        <taxon>Autobranchia</taxon>
        <taxon>Heteroconchia</taxon>
        <taxon>Euheterodonta</taxon>
        <taxon>Imparidentia</taxon>
        <taxon>Neoheterodontei</taxon>
        <taxon>Myida</taxon>
        <taxon>Dreissenoidea</taxon>
        <taxon>Dreissenidae</taxon>
        <taxon>Dreissena</taxon>
    </lineage>
</organism>
<gene>
    <name evidence="2" type="ORF">DPMN_142584</name>
</gene>
<accession>A0A9D4GHI6</accession>
<name>A0A9D4GHI6_DREPO</name>
<comment type="caution">
    <text evidence="2">The sequence shown here is derived from an EMBL/GenBank/DDBJ whole genome shotgun (WGS) entry which is preliminary data.</text>
</comment>
<reference evidence="2" key="1">
    <citation type="journal article" date="2019" name="bioRxiv">
        <title>The Genome of the Zebra Mussel, Dreissena polymorpha: A Resource for Invasive Species Research.</title>
        <authorList>
            <person name="McCartney M.A."/>
            <person name="Auch B."/>
            <person name="Kono T."/>
            <person name="Mallez S."/>
            <person name="Zhang Y."/>
            <person name="Obille A."/>
            <person name="Becker A."/>
            <person name="Abrahante J.E."/>
            <person name="Garbe J."/>
            <person name="Badalamenti J.P."/>
            <person name="Herman A."/>
            <person name="Mangelson H."/>
            <person name="Liachko I."/>
            <person name="Sullivan S."/>
            <person name="Sone E.D."/>
            <person name="Koren S."/>
            <person name="Silverstein K.A.T."/>
            <person name="Beckman K.B."/>
            <person name="Gohl D.M."/>
        </authorList>
    </citation>
    <scope>NUCLEOTIDE SEQUENCE</scope>
    <source>
        <strain evidence="2">Duluth1</strain>
        <tissue evidence="2">Whole animal</tissue>
    </source>
</reference>
<keyword evidence="3" id="KW-1185">Reference proteome</keyword>
<sequence length="89" mass="10232">MTPQYLRPLKESSVQTGRTLNPFHNFRIFSTIDKRSSFRVKQRFSKQTCGTTKPTSTSVMTTGRCRRVRPSTRPTQLQRFTITTSACVT</sequence>
<dbReference type="Proteomes" id="UP000828390">
    <property type="component" value="Unassembled WGS sequence"/>
</dbReference>
<dbReference type="AlphaFoldDB" id="A0A9D4GHI6"/>